<dbReference type="RefSeq" id="WP_120188659.1">
    <property type="nucleotide sequence ID" value="NZ_MCHY01000006.1"/>
</dbReference>
<organism evidence="4 5">
    <name type="scientific">Ammoniphilus oxalaticus</name>
    <dbReference type="NCBI Taxonomy" id="66863"/>
    <lineage>
        <taxon>Bacteria</taxon>
        <taxon>Bacillati</taxon>
        <taxon>Bacillota</taxon>
        <taxon>Bacilli</taxon>
        <taxon>Bacillales</taxon>
        <taxon>Paenibacillaceae</taxon>
        <taxon>Aneurinibacillus group</taxon>
        <taxon>Ammoniphilus</taxon>
    </lineage>
</organism>
<gene>
    <name evidence="4" type="ORF">BEP19_03380</name>
</gene>
<reference evidence="4 5" key="1">
    <citation type="submission" date="2016-08" db="EMBL/GenBank/DDBJ databases">
        <title>Novel Firmicute Genomes.</title>
        <authorList>
            <person name="Poppleton D.I."/>
            <person name="Gribaldo S."/>
        </authorList>
    </citation>
    <scope>NUCLEOTIDE SEQUENCE [LARGE SCALE GENOMIC DNA]</scope>
    <source>
        <strain evidence="4 5">RAOx-1</strain>
    </source>
</reference>
<accession>A0A419SNU7</accession>
<sequence>MIEKWALPAFLFASLLVACSSGQEPANPTTETEPIQEERSSSNPAAIQYEDIKFTPQQAYQAFLDQYPEAKVDEIELEPKNGSYQYEVEGYDEQSKYEIKFNPQDGSIMKQEQKQEQHQKTGAISLDDVNKIQALIDQTLEDAGPEYRIFEWKLKMKNGKSIFEIEVVDEQHRDIEYKYDVAALTLIEKD</sequence>
<evidence type="ECO:0000259" key="3">
    <source>
        <dbReference type="Pfam" id="PF03413"/>
    </source>
</evidence>
<keyword evidence="2" id="KW-0732">Signal</keyword>
<dbReference type="Proteomes" id="UP000284219">
    <property type="component" value="Unassembled WGS sequence"/>
</dbReference>
<evidence type="ECO:0000256" key="2">
    <source>
        <dbReference type="SAM" id="SignalP"/>
    </source>
</evidence>
<evidence type="ECO:0000256" key="1">
    <source>
        <dbReference type="SAM" id="MobiDB-lite"/>
    </source>
</evidence>
<dbReference type="PROSITE" id="PS51257">
    <property type="entry name" value="PROKAR_LIPOPROTEIN"/>
    <property type="match status" value="1"/>
</dbReference>
<dbReference type="Pfam" id="PF03413">
    <property type="entry name" value="PepSY"/>
    <property type="match status" value="1"/>
</dbReference>
<name>A0A419SNU7_9BACL</name>
<dbReference type="AlphaFoldDB" id="A0A419SNU7"/>
<dbReference type="EMBL" id="MCHY01000006">
    <property type="protein sequence ID" value="RKD25980.1"/>
    <property type="molecule type" value="Genomic_DNA"/>
</dbReference>
<evidence type="ECO:0000313" key="5">
    <source>
        <dbReference type="Proteomes" id="UP000284219"/>
    </source>
</evidence>
<protein>
    <recommendedName>
        <fullName evidence="3">PepSY domain-containing protein</fullName>
    </recommendedName>
</protein>
<proteinExistence type="predicted"/>
<dbReference type="OrthoDB" id="5361545at2"/>
<feature type="domain" description="PepSY" evidence="3">
    <location>
        <begin position="55"/>
        <end position="112"/>
    </location>
</feature>
<comment type="caution">
    <text evidence="4">The sequence shown here is derived from an EMBL/GenBank/DDBJ whole genome shotgun (WGS) entry which is preliminary data.</text>
</comment>
<dbReference type="SUPFAM" id="SSF160574">
    <property type="entry name" value="BT0923-like"/>
    <property type="match status" value="1"/>
</dbReference>
<feature type="signal peptide" evidence="2">
    <location>
        <begin position="1"/>
        <end position="26"/>
    </location>
</feature>
<dbReference type="InterPro" id="IPR025711">
    <property type="entry name" value="PepSY"/>
</dbReference>
<keyword evidence="5" id="KW-1185">Reference proteome</keyword>
<feature type="region of interest" description="Disordered" evidence="1">
    <location>
        <begin position="22"/>
        <end position="45"/>
    </location>
</feature>
<feature type="compositionally biased region" description="Polar residues" evidence="1">
    <location>
        <begin position="22"/>
        <end position="33"/>
    </location>
</feature>
<dbReference type="Gene3D" id="3.10.450.40">
    <property type="match status" value="1"/>
</dbReference>
<evidence type="ECO:0000313" key="4">
    <source>
        <dbReference type="EMBL" id="RKD25980.1"/>
    </source>
</evidence>
<feature type="chain" id="PRO_5039563984" description="PepSY domain-containing protein" evidence="2">
    <location>
        <begin position="27"/>
        <end position="190"/>
    </location>
</feature>